<dbReference type="Gene3D" id="3.30.710.10">
    <property type="entry name" value="Potassium Channel Kv1.1, Chain A"/>
    <property type="match status" value="2"/>
</dbReference>
<dbReference type="Proteomes" id="UP001159427">
    <property type="component" value="Unassembled WGS sequence"/>
</dbReference>
<dbReference type="Gene3D" id="2.60.120.820">
    <property type="entry name" value="PHR domain"/>
    <property type="match status" value="2"/>
</dbReference>
<dbReference type="Pfam" id="PF08005">
    <property type="entry name" value="PHR"/>
    <property type="match status" value="2"/>
</dbReference>
<dbReference type="Pfam" id="PF00651">
    <property type="entry name" value="BTB"/>
    <property type="match status" value="2"/>
</dbReference>
<gene>
    <name evidence="4" type="ORF">PEVE_00013517</name>
</gene>
<feature type="domain" description="BTB" evidence="3">
    <location>
        <begin position="523"/>
        <end position="597"/>
    </location>
</feature>
<evidence type="ECO:0000313" key="4">
    <source>
        <dbReference type="EMBL" id="CAH3015167.1"/>
    </source>
</evidence>
<dbReference type="Gene3D" id="1.25.40.420">
    <property type="match status" value="2"/>
</dbReference>
<organism evidence="4 5">
    <name type="scientific">Porites evermanni</name>
    <dbReference type="NCBI Taxonomy" id="104178"/>
    <lineage>
        <taxon>Eukaryota</taxon>
        <taxon>Metazoa</taxon>
        <taxon>Cnidaria</taxon>
        <taxon>Anthozoa</taxon>
        <taxon>Hexacorallia</taxon>
        <taxon>Scleractinia</taxon>
        <taxon>Fungiina</taxon>
        <taxon>Poritidae</taxon>
        <taxon>Porites</taxon>
    </lineage>
</organism>
<comment type="caution">
    <text evidence="4">The sequence shown here is derived from an EMBL/GenBank/DDBJ whole genome shotgun (WGS) entry which is preliminary data.</text>
</comment>
<dbReference type="PANTHER" id="PTHR45774:SF3">
    <property type="entry name" value="BTB (POZ) DOMAIN-CONTAINING 2B-RELATED"/>
    <property type="match status" value="1"/>
</dbReference>
<dbReference type="SMART" id="SM00225">
    <property type="entry name" value="BTB"/>
    <property type="match status" value="2"/>
</dbReference>
<reference evidence="4 5" key="1">
    <citation type="submission" date="2022-05" db="EMBL/GenBank/DDBJ databases">
        <authorList>
            <consortium name="Genoscope - CEA"/>
            <person name="William W."/>
        </authorList>
    </citation>
    <scope>NUCLEOTIDE SEQUENCE [LARGE SCALE GENOMIC DNA]</scope>
</reference>
<sequence length="943" mass="107032">MKLSTIKERTTVIFNNDLLSDVKFVVPVSETESETRKTIPAHKLVLAISSPVFYAMFYGELAEAKDCVELPDCEYDSLLEFLRYLYSDTANLTLSNVMHVLYLADKYMVPSLAGKCSEYLRENVSAANVFSILPHAKKFEDKDLKDRCWEVIEENTEEAVTSDDFVTLERSIIESVVKRERLTIKEVDLFKAVDRWATRECERQGVTADGESKRRIIGEDIVKAIRFPLMSQKEFVSVGLDSRILNIGEMSELMKFYNDVELTSPLPFIQTPRTDSTQLHQCYRFSNYSPPKRYWSYNSGKPDVIVLSVNKSVKLHGIQHFGRAGHEYTVSIEVKDTTNNFTLVKKTGSYSSLKDEKLGYYGFSVCFDPPLCLHESNRYVVRSLIRGPPSWYGEGGKTSLECGQVQFNFYSSNSDNNGTSELTGQFSTFIFMKAGSIKLHQLTCNRFSVYKSPGVDAGCWSKISGQNNLEQDFKPFLPPKIRLFSLLTVNLRETMAAVEENWQMKLSTIKERTTGIFDNELLSDVKFVVPASQADSETRKTIPAHKLVLAISSPVFYAMFYGQLAGAKDCVELPDCEYNSLLEFLRYLYSDEANLTGSNVMQVLYLAKKYMVPSLAEKCSEFLRKNLSTANVFSILPHSQKFDDKDLEGRCWEVIEEHTQEAVKSDDFVTLERSLIESVVKRERLTVKEVDLFKAVDRWATKESERQGITTDGESKRRIIGKAIVSAIRFPLMSQKEFVSVVFDSRILNFGEIGELMKYYNDVELTSPLPFIHTPRAGSIKLHQLICYRFSVYKSPVANGCWSYSDDKSPDGIVLSVNKSVKLHGIQHFGSEGCQYTVSIEVNDLKNGFSLSLVKKTGSYTSEKDETHGYFGFTVWFDPPLQLHKGRRYEVKSLIQGPSSWYGEQGKPSLECSQVQFNFYHSTSSSNGTNNLGGQFSAFLFNK</sequence>
<name>A0ABN8LDL1_9CNID</name>
<accession>A0ABN8LDL1</accession>
<dbReference type="InterPro" id="IPR012983">
    <property type="entry name" value="PHR"/>
</dbReference>
<comment type="subcellular location">
    <subcellularLocation>
        <location evidence="1">Cytoplasm</location>
    </subcellularLocation>
</comment>
<keyword evidence="5" id="KW-1185">Reference proteome</keyword>
<dbReference type="InterPro" id="IPR011705">
    <property type="entry name" value="BACK"/>
</dbReference>
<dbReference type="Pfam" id="PF07707">
    <property type="entry name" value="BACK"/>
    <property type="match status" value="2"/>
</dbReference>
<dbReference type="InterPro" id="IPR038648">
    <property type="entry name" value="PHR_sf"/>
</dbReference>
<evidence type="ECO:0000256" key="2">
    <source>
        <dbReference type="ARBA" id="ARBA00022490"/>
    </source>
</evidence>
<dbReference type="PROSITE" id="PS50097">
    <property type="entry name" value="BTB"/>
    <property type="match status" value="2"/>
</dbReference>
<feature type="domain" description="BTB" evidence="3">
    <location>
        <begin position="20"/>
        <end position="94"/>
    </location>
</feature>
<dbReference type="EMBL" id="CALNXI010000020">
    <property type="protein sequence ID" value="CAH3015167.1"/>
    <property type="molecule type" value="Genomic_DNA"/>
</dbReference>
<dbReference type="PANTHER" id="PTHR45774">
    <property type="entry name" value="BTB/POZ DOMAIN-CONTAINING"/>
    <property type="match status" value="1"/>
</dbReference>
<evidence type="ECO:0000313" key="5">
    <source>
        <dbReference type="Proteomes" id="UP001159427"/>
    </source>
</evidence>
<keyword evidence="2" id="KW-0963">Cytoplasm</keyword>
<dbReference type="InterPro" id="IPR000210">
    <property type="entry name" value="BTB/POZ_dom"/>
</dbReference>
<evidence type="ECO:0000259" key="3">
    <source>
        <dbReference type="PROSITE" id="PS50097"/>
    </source>
</evidence>
<dbReference type="InterPro" id="IPR011333">
    <property type="entry name" value="SKP1/BTB/POZ_sf"/>
</dbReference>
<protein>
    <recommendedName>
        <fullName evidence="3">BTB domain-containing protein</fullName>
    </recommendedName>
</protein>
<dbReference type="SMART" id="SM00875">
    <property type="entry name" value="BACK"/>
    <property type="match status" value="2"/>
</dbReference>
<dbReference type="SUPFAM" id="SSF54695">
    <property type="entry name" value="POZ domain"/>
    <property type="match status" value="2"/>
</dbReference>
<proteinExistence type="predicted"/>
<evidence type="ECO:0000256" key="1">
    <source>
        <dbReference type="ARBA" id="ARBA00004496"/>
    </source>
</evidence>